<evidence type="ECO:0000313" key="2">
    <source>
        <dbReference type="Proteomes" id="UP000249902"/>
    </source>
</evidence>
<gene>
    <name evidence="1" type="ORF">NCTC11653_00815</name>
</gene>
<organism evidence="1 2">
    <name type="scientific">Capnocytophaga sputigena</name>
    <dbReference type="NCBI Taxonomy" id="1019"/>
    <lineage>
        <taxon>Bacteria</taxon>
        <taxon>Pseudomonadati</taxon>
        <taxon>Bacteroidota</taxon>
        <taxon>Flavobacteriia</taxon>
        <taxon>Flavobacteriales</taxon>
        <taxon>Flavobacteriaceae</taxon>
        <taxon>Capnocytophaga</taxon>
    </lineage>
</organism>
<accession>A0AAX2IA67</accession>
<name>A0AAX2IA67_CAPSP</name>
<sequence length="41" mass="4847">MRAKVNIISELTNILKKLSLCKKQKFQTTEYSIVWNFISND</sequence>
<evidence type="ECO:0000313" key="1">
    <source>
        <dbReference type="EMBL" id="SQA74920.1"/>
    </source>
</evidence>
<proteinExistence type="predicted"/>
<comment type="caution">
    <text evidence="1">The sequence shown here is derived from an EMBL/GenBank/DDBJ whole genome shotgun (WGS) entry which is preliminary data.</text>
</comment>
<dbReference type="AlphaFoldDB" id="A0AAX2IA67"/>
<dbReference type="Proteomes" id="UP000249902">
    <property type="component" value="Unassembled WGS sequence"/>
</dbReference>
<protein>
    <submittedName>
        <fullName evidence="1">Uncharacterized protein</fullName>
    </submittedName>
</protein>
<reference evidence="1 2" key="1">
    <citation type="submission" date="2018-06" db="EMBL/GenBank/DDBJ databases">
        <authorList>
            <consortium name="Pathogen Informatics"/>
            <person name="Doyle S."/>
        </authorList>
    </citation>
    <scope>NUCLEOTIDE SEQUENCE [LARGE SCALE GENOMIC DNA]</scope>
    <source>
        <strain evidence="1 2">NCTC11653</strain>
    </source>
</reference>
<dbReference type="EMBL" id="UAVP01000007">
    <property type="protein sequence ID" value="SQA74920.1"/>
    <property type="molecule type" value="Genomic_DNA"/>
</dbReference>